<dbReference type="PANTHER" id="PTHR13989:SF16">
    <property type="entry name" value="REPLICATION PROTEIN A2"/>
    <property type="match status" value="1"/>
</dbReference>
<reference evidence="9 10" key="2">
    <citation type="submission" date="2024-10" db="EMBL/GenBank/DDBJ databases">
        <authorList>
            <person name="Ryan C."/>
        </authorList>
    </citation>
    <scope>NUCLEOTIDE SEQUENCE [LARGE SCALE GENOMIC DNA]</scope>
</reference>
<dbReference type="InterPro" id="IPR014892">
    <property type="entry name" value="RPA_C"/>
</dbReference>
<evidence type="ECO:0000313" key="10">
    <source>
        <dbReference type="Proteomes" id="UP001497457"/>
    </source>
</evidence>
<proteinExistence type="inferred from homology"/>
<evidence type="ECO:0000256" key="6">
    <source>
        <dbReference type="ARBA" id="ARBA00023204"/>
    </source>
</evidence>
<dbReference type="EMBL" id="OZ075121">
    <property type="protein sequence ID" value="CAL4900105.1"/>
    <property type="molecule type" value="Genomic_DNA"/>
</dbReference>
<dbReference type="Gene3D" id="2.40.50.140">
    <property type="entry name" value="Nucleic acid-binding proteins"/>
    <property type="match status" value="1"/>
</dbReference>
<evidence type="ECO:0000256" key="1">
    <source>
        <dbReference type="ARBA" id="ARBA00004123"/>
    </source>
</evidence>
<dbReference type="InterPro" id="IPR040260">
    <property type="entry name" value="RFA2-like"/>
</dbReference>
<dbReference type="PANTHER" id="PTHR13989">
    <property type="entry name" value="REPLICATION PROTEIN A-RELATED"/>
    <property type="match status" value="1"/>
</dbReference>
<evidence type="ECO:0000259" key="8">
    <source>
        <dbReference type="Pfam" id="PF08784"/>
    </source>
</evidence>
<evidence type="ECO:0000256" key="4">
    <source>
        <dbReference type="ARBA" id="ARBA00023125"/>
    </source>
</evidence>
<evidence type="ECO:0000256" key="5">
    <source>
        <dbReference type="ARBA" id="ARBA00023172"/>
    </source>
</evidence>
<evidence type="ECO:0000256" key="3">
    <source>
        <dbReference type="ARBA" id="ARBA00022763"/>
    </source>
</evidence>
<comment type="subcellular location">
    <subcellularLocation>
        <location evidence="1">Nucleus</location>
    </subcellularLocation>
</comment>
<keyword evidence="7" id="KW-0539">Nucleus</keyword>
<dbReference type="Proteomes" id="UP001497457">
    <property type="component" value="Chromosome 11b"/>
</dbReference>
<comment type="similarity">
    <text evidence="2">Belongs to the replication factor A protein 2 family.</text>
</comment>
<reference evidence="10" key="1">
    <citation type="submission" date="2024-06" db="EMBL/GenBank/DDBJ databases">
        <authorList>
            <person name="Ryan C."/>
        </authorList>
    </citation>
    <scope>NUCLEOTIDE SEQUENCE [LARGE SCALE GENOMIC DNA]</scope>
</reference>
<dbReference type="SUPFAM" id="SSF46785">
    <property type="entry name" value="Winged helix' DNA-binding domain"/>
    <property type="match status" value="1"/>
</dbReference>
<keyword evidence="4" id="KW-0238">DNA-binding</keyword>
<dbReference type="Pfam" id="PF08784">
    <property type="entry name" value="RPA_C"/>
    <property type="match status" value="1"/>
</dbReference>
<dbReference type="InterPro" id="IPR036390">
    <property type="entry name" value="WH_DNA-bd_sf"/>
</dbReference>
<keyword evidence="3" id="KW-0227">DNA damage</keyword>
<evidence type="ECO:0000313" key="9">
    <source>
        <dbReference type="EMBL" id="CAL4900105.1"/>
    </source>
</evidence>
<dbReference type="Gene3D" id="1.10.10.10">
    <property type="entry name" value="Winged helix-like DNA-binding domain superfamily/Winged helix DNA-binding domain"/>
    <property type="match status" value="1"/>
</dbReference>
<evidence type="ECO:0000256" key="2">
    <source>
        <dbReference type="ARBA" id="ARBA00007815"/>
    </source>
</evidence>
<dbReference type="GO" id="GO:0006281">
    <property type="term" value="P:DNA repair"/>
    <property type="evidence" value="ECO:0007669"/>
    <property type="project" value="UniProtKB-KW"/>
</dbReference>
<protein>
    <recommendedName>
        <fullName evidence="8">Replication protein A C-terminal domain-containing protein</fullName>
    </recommendedName>
</protein>
<keyword evidence="10" id="KW-1185">Reference proteome</keyword>
<evidence type="ECO:0000256" key="7">
    <source>
        <dbReference type="ARBA" id="ARBA00023242"/>
    </source>
</evidence>
<keyword evidence="6" id="KW-0234">DNA repair</keyword>
<name>A0ABC8W0F7_9POAL</name>
<organism evidence="9 10">
    <name type="scientific">Urochloa decumbens</name>
    <dbReference type="NCBI Taxonomy" id="240449"/>
    <lineage>
        <taxon>Eukaryota</taxon>
        <taxon>Viridiplantae</taxon>
        <taxon>Streptophyta</taxon>
        <taxon>Embryophyta</taxon>
        <taxon>Tracheophyta</taxon>
        <taxon>Spermatophyta</taxon>
        <taxon>Magnoliopsida</taxon>
        <taxon>Liliopsida</taxon>
        <taxon>Poales</taxon>
        <taxon>Poaceae</taxon>
        <taxon>PACMAD clade</taxon>
        <taxon>Panicoideae</taxon>
        <taxon>Panicodae</taxon>
        <taxon>Paniceae</taxon>
        <taxon>Melinidinae</taxon>
        <taxon>Urochloa</taxon>
    </lineage>
</organism>
<sequence length="291" mass="31274">MDSSPRGSGVARAGATNVAQQSVMVRDNICLPCTCKLIKDSAVGTEAGGTPTIVGRRPATIRVRLVGRLTNLKTNNVSSDFSLDDGTGSLHARYWMAGDATDKWVEHMREGQYVEFVGRPDIRIDGPFSRLAKPISNYNWVTLHFLECIHIYLLFTKEKEGNAGPCGEASVSEPLPRGPVVSGPFGEPILGQLPCAAVDGGRRQAVLQPAVASPRMDLAAVSEHTAAISLKEAIIREIADGLESCDEAGVSFEQILQKVCGSVETVRSALDSLMDFGAVYSTVDEDHFRIT</sequence>
<gene>
    <name evidence="9" type="ORF">URODEC1_LOCUS8497</name>
</gene>
<dbReference type="GO" id="GO:0003677">
    <property type="term" value="F:DNA binding"/>
    <property type="evidence" value="ECO:0007669"/>
    <property type="project" value="UniProtKB-KW"/>
</dbReference>
<dbReference type="AlphaFoldDB" id="A0ABC8W0F7"/>
<accession>A0ABC8W0F7</accession>
<keyword evidence="5" id="KW-0233">DNA recombination</keyword>
<dbReference type="InterPro" id="IPR012340">
    <property type="entry name" value="NA-bd_OB-fold"/>
</dbReference>
<dbReference type="GO" id="GO:0005634">
    <property type="term" value="C:nucleus"/>
    <property type="evidence" value="ECO:0007669"/>
    <property type="project" value="UniProtKB-SubCell"/>
</dbReference>
<dbReference type="GO" id="GO:0006310">
    <property type="term" value="P:DNA recombination"/>
    <property type="evidence" value="ECO:0007669"/>
    <property type="project" value="UniProtKB-KW"/>
</dbReference>
<feature type="domain" description="Replication protein A C-terminal" evidence="8">
    <location>
        <begin position="238"/>
        <end position="286"/>
    </location>
</feature>
<dbReference type="InterPro" id="IPR036388">
    <property type="entry name" value="WH-like_DNA-bd_sf"/>
</dbReference>
<dbReference type="SUPFAM" id="SSF50249">
    <property type="entry name" value="Nucleic acid-binding proteins"/>
    <property type="match status" value="1"/>
</dbReference>